<evidence type="ECO:0000313" key="2">
    <source>
        <dbReference type="Proteomes" id="UP001198862"/>
    </source>
</evidence>
<protein>
    <submittedName>
        <fullName evidence="1">Uncharacterized protein</fullName>
    </submittedName>
</protein>
<gene>
    <name evidence="1" type="ORF">LJ725_10900</name>
</gene>
<proteinExistence type="predicted"/>
<comment type="caution">
    <text evidence="1">The sequence shown here is derived from an EMBL/GenBank/DDBJ whole genome shotgun (WGS) entry which is preliminary data.</text>
</comment>
<dbReference type="RefSeq" id="WP_230550679.1">
    <property type="nucleotide sequence ID" value="NZ_JAJISD010000004.1"/>
</dbReference>
<sequence length="75" mass="8590">MILDWADQTSAFCNLHRVNAEGKILWKATPKHALEAVWTNLCVDDHGRLHAYNFAGYDDVIDWASGQIIERTFTK</sequence>
<keyword evidence="2" id="KW-1185">Reference proteome</keyword>
<name>A0ABS8KUP8_9HYPH</name>
<organism evidence="1 2">
    <name type="scientific">Reyranella aquatilis</name>
    <dbReference type="NCBI Taxonomy" id="2035356"/>
    <lineage>
        <taxon>Bacteria</taxon>
        <taxon>Pseudomonadati</taxon>
        <taxon>Pseudomonadota</taxon>
        <taxon>Alphaproteobacteria</taxon>
        <taxon>Hyphomicrobiales</taxon>
        <taxon>Reyranellaceae</taxon>
        <taxon>Reyranella</taxon>
    </lineage>
</organism>
<reference evidence="1 2" key="1">
    <citation type="submission" date="2021-11" db="EMBL/GenBank/DDBJ databases">
        <authorList>
            <person name="Lee D.-H."/>
            <person name="Kim S.-B."/>
        </authorList>
    </citation>
    <scope>NUCLEOTIDE SEQUENCE [LARGE SCALE GENOMIC DNA]</scope>
    <source>
        <strain evidence="1 2">KCTC 52223</strain>
    </source>
</reference>
<dbReference type="EMBL" id="JAJISD010000004">
    <property type="protein sequence ID" value="MCC8429477.1"/>
    <property type="molecule type" value="Genomic_DNA"/>
</dbReference>
<dbReference type="Proteomes" id="UP001198862">
    <property type="component" value="Unassembled WGS sequence"/>
</dbReference>
<evidence type="ECO:0000313" key="1">
    <source>
        <dbReference type="EMBL" id="MCC8429477.1"/>
    </source>
</evidence>
<dbReference type="Pfam" id="PF25857">
    <property type="entry name" value="DUF7957"/>
    <property type="match status" value="1"/>
</dbReference>
<dbReference type="InterPro" id="IPR058263">
    <property type="entry name" value="DUF7957"/>
</dbReference>
<accession>A0ABS8KUP8</accession>